<feature type="transmembrane region" description="Helical" evidence="6">
    <location>
        <begin position="38"/>
        <end position="61"/>
    </location>
</feature>
<protein>
    <submittedName>
        <fullName evidence="7">Polysaccharide biosynthesis family protein</fullName>
    </submittedName>
</protein>
<feature type="transmembrane region" description="Helical" evidence="6">
    <location>
        <begin position="411"/>
        <end position="434"/>
    </location>
</feature>
<feature type="transmembrane region" description="Helical" evidence="6">
    <location>
        <begin position="319"/>
        <end position="340"/>
    </location>
</feature>
<dbReference type="EMBL" id="JGDS01000044">
    <property type="protein sequence ID" value="EXZ74226.1"/>
    <property type="molecule type" value="Genomic_DNA"/>
</dbReference>
<dbReference type="InterPro" id="IPR050833">
    <property type="entry name" value="Poly_Biosynth_Transport"/>
</dbReference>
<evidence type="ECO:0000313" key="7">
    <source>
        <dbReference type="EMBL" id="EXZ74226.1"/>
    </source>
</evidence>
<name>A0A016EAW8_BACFG</name>
<feature type="transmembrane region" description="Helical" evidence="6">
    <location>
        <begin position="284"/>
        <end position="307"/>
    </location>
</feature>
<evidence type="ECO:0000313" key="8">
    <source>
        <dbReference type="Proteomes" id="UP000020938"/>
    </source>
</evidence>
<keyword evidence="3 6" id="KW-0812">Transmembrane</keyword>
<comment type="caution">
    <text evidence="7">The sequence shown here is derived from an EMBL/GenBank/DDBJ whole genome shotgun (WGS) entry which is preliminary data.</text>
</comment>
<keyword evidence="4 6" id="KW-1133">Transmembrane helix</keyword>
<keyword evidence="2" id="KW-1003">Cell membrane</keyword>
<dbReference type="InterPro" id="IPR002797">
    <property type="entry name" value="Polysacc_synth"/>
</dbReference>
<dbReference type="PANTHER" id="PTHR30250:SF11">
    <property type="entry name" value="O-ANTIGEN TRANSPORTER-RELATED"/>
    <property type="match status" value="1"/>
</dbReference>
<feature type="transmembrane region" description="Helical" evidence="6">
    <location>
        <begin position="82"/>
        <end position="104"/>
    </location>
</feature>
<evidence type="ECO:0000256" key="1">
    <source>
        <dbReference type="ARBA" id="ARBA00004651"/>
    </source>
</evidence>
<dbReference type="PATRIC" id="fig|1339314.3.peg.1734"/>
<dbReference type="GO" id="GO:0005886">
    <property type="term" value="C:plasma membrane"/>
    <property type="evidence" value="ECO:0007669"/>
    <property type="project" value="UniProtKB-SubCell"/>
</dbReference>
<sequence>MRNNVIFSMLGIILNTIIPIITYPYVTRVLGVDSLGIYNFYSSASTYLILLTNLGISIYGIREIGRFRNNVKQISRIYFELLSINLFMCLLALCFVIYVILSIANPKDSFIISWFYLSVLFTCVGADWFFVALEKQKYLLIRNVIVKLLSLVSIFLFVTDRNDLLIYVAIISLSTILVSCCNVYSVLRFVDLSECRNIHCLRHIKQLMGIFIIDISYRYLGLVDVILLGIWGSKWDVGIYSVALKVVLLCIQFFNVLATTLLPRSSFYINNSEFLEFEKLSRKSVQLICFLCVPLVIFVFYCAHYIIYFLGGADFKDSILALKILSFSILFAILYNTIIFQILYPLGRIKSIIFVNTTGIIVNTILNYILIPNYHYIGIAYSYVITFIISLIIICIINIEDVKFIFTHRMLSYLVASLVVFVFNLLVFMDTILLVALDALIYFFVLYCMKEEFCVNAILYINGIRVRFLRKNNN</sequence>
<feature type="transmembrane region" description="Helical" evidence="6">
    <location>
        <begin position="237"/>
        <end position="263"/>
    </location>
</feature>
<feature type="transmembrane region" description="Helical" evidence="6">
    <location>
        <begin position="110"/>
        <end position="133"/>
    </location>
</feature>
<evidence type="ECO:0000256" key="5">
    <source>
        <dbReference type="ARBA" id="ARBA00023136"/>
    </source>
</evidence>
<accession>A0A016EAW8</accession>
<feature type="transmembrane region" description="Helical" evidence="6">
    <location>
        <begin position="440"/>
        <end position="461"/>
    </location>
</feature>
<dbReference type="Proteomes" id="UP000020938">
    <property type="component" value="Unassembled WGS sequence"/>
</dbReference>
<keyword evidence="5 6" id="KW-0472">Membrane</keyword>
<proteinExistence type="predicted"/>
<dbReference type="PANTHER" id="PTHR30250">
    <property type="entry name" value="PST FAMILY PREDICTED COLANIC ACID TRANSPORTER"/>
    <property type="match status" value="1"/>
</dbReference>
<organism evidence="7 8">
    <name type="scientific">Bacteroides fragilis str. 3976T8</name>
    <dbReference type="NCBI Taxonomy" id="1339314"/>
    <lineage>
        <taxon>Bacteria</taxon>
        <taxon>Pseudomonadati</taxon>
        <taxon>Bacteroidota</taxon>
        <taxon>Bacteroidia</taxon>
        <taxon>Bacteroidales</taxon>
        <taxon>Bacteroidaceae</taxon>
        <taxon>Bacteroides</taxon>
    </lineage>
</organism>
<dbReference type="RefSeq" id="WP_053873684.1">
    <property type="nucleotide sequence ID" value="NZ_JGDS01000044.1"/>
</dbReference>
<evidence type="ECO:0000256" key="2">
    <source>
        <dbReference type="ARBA" id="ARBA00022475"/>
    </source>
</evidence>
<feature type="transmembrane region" description="Helical" evidence="6">
    <location>
        <begin position="164"/>
        <end position="187"/>
    </location>
</feature>
<evidence type="ECO:0000256" key="4">
    <source>
        <dbReference type="ARBA" id="ARBA00022989"/>
    </source>
</evidence>
<dbReference type="AlphaFoldDB" id="A0A016EAW8"/>
<feature type="transmembrane region" description="Helical" evidence="6">
    <location>
        <begin position="377"/>
        <end position="399"/>
    </location>
</feature>
<dbReference type="Pfam" id="PF01943">
    <property type="entry name" value="Polysacc_synt"/>
    <property type="match status" value="1"/>
</dbReference>
<gene>
    <name evidence="7" type="ORF">M123_1518</name>
</gene>
<feature type="transmembrane region" description="Helical" evidence="6">
    <location>
        <begin position="352"/>
        <end position="371"/>
    </location>
</feature>
<feature type="transmembrane region" description="Helical" evidence="6">
    <location>
        <begin position="207"/>
        <end position="231"/>
    </location>
</feature>
<comment type="subcellular location">
    <subcellularLocation>
        <location evidence="1">Cell membrane</location>
        <topology evidence="1">Multi-pass membrane protein</topology>
    </subcellularLocation>
</comment>
<evidence type="ECO:0000256" key="3">
    <source>
        <dbReference type="ARBA" id="ARBA00022692"/>
    </source>
</evidence>
<feature type="transmembrane region" description="Helical" evidence="6">
    <location>
        <begin position="140"/>
        <end position="158"/>
    </location>
</feature>
<feature type="transmembrane region" description="Helical" evidence="6">
    <location>
        <begin position="7"/>
        <end position="26"/>
    </location>
</feature>
<reference evidence="7 8" key="1">
    <citation type="submission" date="2014-02" db="EMBL/GenBank/DDBJ databases">
        <authorList>
            <person name="Sears C."/>
            <person name="Carroll K."/>
            <person name="Sack B.R."/>
            <person name="Qadri F."/>
            <person name="Myers L.L."/>
            <person name="Chung G.-T."/>
            <person name="Escheverria P."/>
            <person name="Fraser C.M."/>
            <person name="Sadzewicz L."/>
            <person name="Shefchek K.A."/>
            <person name="Tallon L."/>
            <person name="Das S.P."/>
            <person name="Daugherty S."/>
            <person name="Mongodin E.F."/>
        </authorList>
    </citation>
    <scope>NUCLEOTIDE SEQUENCE [LARGE SCALE GENOMIC DNA]</scope>
    <source>
        <strain evidence="7 8">3976T8</strain>
    </source>
</reference>
<evidence type="ECO:0000256" key="6">
    <source>
        <dbReference type="SAM" id="Phobius"/>
    </source>
</evidence>